<accession>A0ABW2YFS7</accession>
<dbReference type="SUPFAM" id="SSF46579">
    <property type="entry name" value="Prefoldin"/>
    <property type="match status" value="1"/>
</dbReference>
<feature type="domain" description="Glycosyltransferase 99 N-terminal" evidence="2">
    <location>
        <begin position="5"/>
        <end position="173"/>
    </location>
</feature>
<organism evidence="3 4">
    <name type="scientific">Lysobacter brunescens</name>
    <dbReference type="NCBI Taxonomy" id="262323"/>
    <lineage>
        <taxon>Bacteria</taxon>
        <taxon>Pseudomonadati</taxon>
        <taxon>Pseudomonadota</taxon>
        <taxon>Gammaproteobacteria</taxon>
        <taxon>Lysobacterales</taxon>
        <taxon>Lysobacteraceae</taxon>
        <taxon>Lysobacter</taxon>
    </lineage>
</organism>
<dbReference type="Proteomes" id="UP001597110">
    <property type="component" value="Unassembled WGS sequence"/>
</dbReference>
<protein>
    <recommendedName>
        <fullName evidence="2">Glycosyltransferase 99 N-terminal domain-containing protein</fullName>
    </recommendedName>
</protein>
<sequence length="623" mass="70844">MYLSFLMPYVDRGSGPLFRWVMLAQMAAFEPHEIAFIADERYFAEEGIPFGENLSVSGYSFVCPSLSRFRSYARHSLPEDARSQVHNESHIETFHRLLTTEDIALSSAIREGSQALLKGGKGKAFLTWCNCPSLGLAARDLGLPVIHNEFGPLRAPLFSNTIYFDFRGVNGNTTPANWREEAEIRSLMQGAELIGPDAVRELLFHGEFSPRRSADRRIGVALQVEDDSNVIAYSNGVDSLRLLHKARMAALGSPLLVRNHPGAHFEYKGFLGARDTSPDSVAFLEKVCEVHSINSSVLCEAFLLDLPYRSYGDSAISAFSPGGRLHSLACSDRTLALNAFFIGYLVPSELLFNKDYYEWRLSKDRTLAECHEYHLTILRGQKHELERIQSARHDPTIRAPDEEESRCDGEWLSNRRLDLQMQAMSNELAWRRKSVASLEGQISDLSTRIRTLEDELSIRTDAVSWLEAALERSNRCLDQRDATIVELRTHIDERNDAATWLESQLEAHRSELDANRESLSELRAYLADRLEAIEWIDSQRRSLAEACSLAERQHMELRSEIERMTETIKDSDSKCAELAAEKEDLQSELLRLSKNISDFRLQRIVRLSESLRLAKWMDTHENE</sequence>
<dbReference type="RefSeq" id="WP_386822927.1">
    <property type="nucleotide sequence ID" value="NZ_JBHTIF010000001.1"/>
</dbReference>
<name>A0ABW2YFS7_9GAMM</name>
<reference evidence="4" key="1">
    <citation type="journal article" date="2019" name="Int. J. Syst. Evol. Microbiol.">
        <title>The Global Catalogue of Microorganisms (GCM) 10K type strain sequencing project: providing services to taxonomists for standard genome sequencing and annotation.</title>
        <authorList>
            <consortium name="The Broad Institute Genomics Platform"/>
            <consortium name="The Broad Institute Genome Sequencing Center for Infectious Disease"/>
            <person name="Wu L."/>
            <person name="Ma J."/>
        </authorList>
    </citation>
    <scope>NUCLEOTIDE SEQUENCE [LARGE SCALE GENOMIC DNA]</scope>
    <source>
        <strain evidence="4">CCUG 55585</strain>
    </source>
</reference>
<proteinExistence type="predicted"/>
<evidence type="ECO:0000313" key="3">
    <source>
        <dbReference type="EMBL" id="MFD0725314.1"/>
    </source>
</evidence>
<dbReference type="InterPro" id="IPR054112">
    <property type="entry name" value="Glyco_transf_99_N"/>
</dbReference>
<keyword evidence="1" id="KW-0175">Coiled coil</keyword>
<evidence type="ECO:0000313" key="4">
    <source>
        <dbReference type="Proteomes" id="UP001597110"/>
    </source>
</evidence>
<feature type="coiled-coil region" evidence="1">
    <location>
        <begin position="547"/>
        <end position="602"/>
    </location>
</feature>
<gene>
    <name evidence="3" type="ORF">ACFQ0E_06820</name>
</gene>
<keyword evidence="4" id="KW-1185">Reference proteome</keyword>
<dbReference type="Pfam" id="PF21912">
    <property type="entry name" value="Glyco_transf_99"/>
    <property type="match status" value="1"/>
</dbReference>
<evidence type="ECO:0000259" key="2">
    <source>
        <dbReference type="Pfam" id="PF21912"/>
    </source>
</evidence>
<dbReference type="EMBL" id="JBHTIF010000001">
    <property type="protein sequence ID" value="MFD0725314.1"/>
    <property type="molecule type" value="Genomic_DNA"/>
</dbReference>
<comment type="caution">
    <text evidence="3">The sequence shown here is derived from an EMBL/GenBank/DDBJ whole genome shotgun (WGS) entry which is preliminary data.</text>
</comment>
<dbReference type="Gene3D" id="1.10.287.1490">
    <property type="match status" value="1"/>
</dbReference>
<evidence type="ECO:0000256" key="1">
    <source>
        <dbReference type="SAM" id="Coils"/>
    </source>
</evidence>